<dbReference type="AlphaFoldDB" id="A0A378WFN9"/>
<dbReference type="Proteomes" id="UP000255389">
    <property type="component" value="Unassembled WGS sequence"/>
</dbReference>
<feature type="region of interest" description="Disordered" evidence="1">
    <location>
        <begin position="164"/>
        <end position="190"/>
    </location>
</feature>
<organism evidence="2 3">
    <name type="scientific">Mycolicibacterium fortuitum</name>
    <name type="common">Mycobacterium fortuitum</name>
    <dbReference type="NCBI Taxonomy" id="1766"/>
    <lineage>
        <taxon>Bacteria</taxon>
        <taxon>Bacillati</taxon>
        <taxon>Actinomycetota</taxon>
        <taxon>Actinomycetes</taxon>
        <taxon>Mycobacteriales</taxon>
        <taxon>Mycobacteriaceae</taxon>
        <taxon>Mycolicibacterium</taxon>
    </lineage>
</organism>
<dbReference type="InterPro" id="IPR027417">
    <property type="entry name" value="P-loop_NTPase"/>
</dbReference>
<dbReference type="EMBL" id="UGQY01000006">
    <property type="protein sequence ID" value="SUA31592.1"/>
    <property type="molecule type" value="Genomic_DNA"/>
</dbReference>
<evidence type="ECO:0000256" key="1">
    <source>
        <dbReference type="SAM" id="MobiDB-lite"/>
    </source>
</evidence>
<protein>
    <submittedName>
        <fullName evidence="2">Uncharacterized protein</fullName>
    </submittedName>
</protein>
<gene>
    <name evidence="2" type="ORF">NCTC1542_06947</name>
</gene>
<evidence type="ECO:0000313" key="3">
    <source>
        <dbReference type="Proteomes" id="UP000255389"/>
    </source>
</evidence>
<feature type="compositionally biased region" description="Basic and acidic residues" evidence="1">
    <location>
        <begin position="180"/>
        <end position="190"/>
    </location>
</feature>
<evidence type="ECO:0000313" key="2">
    <source>
        <dbReference type="EMBL" id="SUA31592.1"/>
    </source>
</evidence>
<name>A0A378WFN9_MYCFO</name>
<proteinExistence type="predicted"/>
<dbReference type="Gene3D" id="3.40.50.300">
    <property type="entry name" value="P-loop containing nucleotide triphosphate hydrolases"/>
    <property type="match status" value="1"/>
</dbReference>
<sequence length="219" mass="24295">MRELRLVLGRSASGIATEVALNGHRPHVRWIGPRGVGKTPELMRAAGQCVVQIPPCPDQLRMVLFETPTRPHSSSDLLGLPGVMTINPTTVLNADNPNVALDPFNRQLQRRRDRGAGEPLVLVVNDYTWWLQYFPTLHTLATEPEPGVHLLLAATDLTDFDVATAPPGRQPMSWMPEDAAESREEPSALSERFRTVVLPAAPRRQPAILPRRTRAWSPC</sequence>
<reference evidence="2 3" key="1">
    <citation type="submission" date="2018-06" db="EMBL/GenBank/DDBJ databases">
        <authorList>
            <consortium name="Pathogen Informatics"/>
            <person name="Doyle S."/>
        </authorList>
    </citation>
    <scope>NUCLEOTIDE SEQUENCE [LARGE SCALE GENOMIC DNA]</scope>
    <source>
        <strain evidence="2 3">NCTC1542</strain>
    </source>
</reference>
<accession>A0A378WFN9</accession>